<evidence type="ECO:0000313" key="2">
    <source>
        <dbReference type="EMBL" id="CAK9017626.1"/>
    </source>
</evidence>
<feature type="transmembrane region" description="Helical" evidence="1">
    <location>
        <begin position="12"/>
        <end position="31"/>
    </location>
</feature>
<reference evidence="2 3" key="1">
    <citation type="submission" date="2024-02" db="EMBL/GenBank/DDBJ databases">
        <authorList>
            <person name="Chen Y."/>
            <person name="Shah S."/>
            <person name="Dougan E. K."/>
            <person name="Thang M."/>
            <person name="Chan C."/>
        </authorList>
    </citation>
    <scope>NUCLEOTIDE SEQUENCE [LARGE SCALE GENOMIC DNA]</scope>
</reference>
<evidence type="ECO:0000256" key="1">
    <source>
        <dbReference type="SAM" id="Phobius"/>
    </source>
</evidence>
<comment type="caution">
    <text evidence="2">The sequence shown here is derived from an EMBL/GenBank/DDBJ whole genome shotgun (WGS) entry which is preliminary data.</text>
</comment>
<protein>
    <submittedName>
        <fullName evidence="2">Uncharacterized protein</fullName>
    </submittedName>
</protein>
<dbReference type="Gene3D" id="1.25.70.10">
    <property type="entry name" value="Transcription termination factor 3, mitochondrial"/>
    <property type="match status" value="1"/>
</dbReference>
<evidence type="ECO:0000313" key="3">
    <source>
        <dbReference type="Proteomes" id="UP001642484"/>
    </source>
</evidence>
<keyword evidence="1" id="KW-0472">Membrane</keyword>
<feature type="transmembrane region" description="Helical" evidence="1">
    <location>
        <begin position="202"/>
        <end position="224"/>
    </location>
</feature>
<proteinExistence type="predicted"/>
<dbReference type="EMBL" id="CAXAMN010006447">
    <property type="protein sequence ID" value="CAK9017626.1"/>
    <property type="molecule type" value="Genomic_DNA"/>
</dbReference>
<keyword evidence="3" id="KW-1185">Reference proteome</keyword>
<dbReference type="InterPro" id="IPR038538">
    <property type="entry name" value="MTERF_sf"/>
</dbReference>
<sequence>MAQALFRKRRQGPAISSLLALGIFVLLWLSGSPQWKESRHCFIQSGLCTSPEFIPPTSRISLARHAYMEEDKSGWSVAEREALQFLEEKQPKWRRSYLGPKTEGQVRETFQAISSAAGGEAQGLKAIEKNLALMVFLPEQIQASAEALTGELGQKEARDIIQKNPGVLTIPPDSIKQNIGAIVPLSSVVGFFSDNPVLAQGLFAVLGAALIYAVVVVGVVNPLIKAYPGNQ</sequence>
<name>A0ABP0JT48_9DINO</name>
<accession>A0ABP0JT48</accession>
<gene>
    <name evidence="2" type="ORF">CCMP2556_LOCUS12951</name>
</gene>
<keyword evidence="1" id="KW-0812">Transmembrane</keyword>
<keyword evidence="1" id="KW-1133">Transmembrane helix</keyword>
<organism evidence="2 3">
    <name type="scientific">Durusdinium trenchii</name>
    <dbReference type="NCBI Taxonomy" id="1381693"/>
    <lineage>
        <taxon>Eukaryota</taxon>
        <taxon>Sar</taxon>
        <taxon>Alveolata</taxon>
        <taxon>Dinophyceae</taxon>
        <taxon>Suessiales</taxon>
        <taxon>Symbiodiniaceae</taxon>
        <taxon>Durusdinium</taxon>
    </lineage>
</organism>
<dbReference type="Proteomes" id="UP001642484">
    <property type="component" value="Unassembled WGS sequence"/>
</dbReference>